<keyword evidence="4" id="KW-0378">Hydrolase</keyword>
<dbReference type="PANTHER" id="PTHR12143:SF39">
    <property type="entry name" value="SECRETED PROTEIN"/>
    <property type="match status" value="1"/>
</dbReference>
<organism evidence="4 5">
    <name type="scientific">Paractinoplanes globisporus</name>
    <dbReference type="NCBI Taxonomy" id="113565"/>
    <lineage>
        <taxon>Bacteria</taxon>
        <taxon>Bacillati</taxon>
        <taxon>Actinomycetota</taxon>
        <taxon>Actinomycetes</taxon>
        <taxon>Micromonosporales</taxon>
        <taxon>Micromonosporaceae</taxon>
        <taxon>Paractinoplanes</taxon>
    </lineage>
</organism>
<sequence>MRRRLLAWGLAPLLATVGLATPAAASRALSPFDAVDQFIGTEMDTTQNKSNDAYGNTFPGAAVPFGMVQPSPTTYKPGNALVGEKGGYEYTAGLIRGFGMTRYSGTGCTGRYGGYEFPTIPYAGDLVDGVLPVNPSTDVKGYYLGFSHTNEVSEPGYYKVALDNGVTTELTASPRAAVSRFSFAGHASLILDVSGPNNRTFGSEVTIDPATRTVSGWMYGVDVCDVGNYYKAYFSTTYDKPFASYGTWNDGEMTAGSAHAVKSDTDVSVDYRHDTGAWITFADGARVTAKTGFSYVSVANAAANRDAEVGRDRFETVRSRARCQWEQALGTIDVGGGTDAQRTAFYTALYHALLHPNVRDDVNGQYLGYDNQVHVVAKGRHFYENLNFAGSGWDMYRSQAQLIALTFPKVADDMQQSIVDMVAQRGSWAPGAARMQGDNYQVILSTLDDMGATGYDRKAALASMVATQKLPAVLTTRSDGYQYFATGLIENRKGDFATSRVLEYSIDDFAIAQLASRLGARADHDFFMARAQNWMNVFDPVTQHIRPRERTGFDRSFDLSVRDDGAGRGQFNQSTGYQYGWLVPQNLSTLIAKRGGVAAATAQLDVLMAQLDAGAYTQTGNYLSNQPAFGTPWVYNWLRAPSKATDVLYRAVAEMYDTTPSGLPGNDDQGSLSAWYVFANLGVYPAIYGTGDLVISAPMFRSIAIDPVGGHRTIRITAPGVQDGARYVAGLRVNGTKRTANWLPSSFVRSGGRLDFTMSATPGAWGTGAADVPPSYTDGADARNNVGTTPDGQGNLGLLDLSDWSLSRSGVPAPGAALPFGTTGISFTWPSAAPGTPDNWIPHGQRVDLPNHQATSVSFLGLATNGPASGTATVVYTDGTVQPVPLSFADWAAAAPPGNTALITLSGRNNANGTAGTGTFRVFATDPAALDSTKTVDAVLLPESTDKGIMHIFDVAVS</sequence>
<dbReference type="InterPro" id="IPR050883">
    <property type="entry name" value="PNGase"/>
</dbReference>
<dbReference type="GO" id="GO:0016787">
    <property type="term" value="F:hydrolase activity"/>
    <property type="evidence" value="ECO:0007669"/>
    <property type="project" value="UniProtKB-KW"/>
</dbReference>
<protein>
    <submittedName>
        <fullName evidence="4">GH92 family glycosyl hydrolase</fullName>
    </submittedName>
</protein>
<comment type="caution">
    <text evidence="4">The sequence shown here is derived from an EMBL/GenBank/DDBJ whole genome shotgun (WGS) entry which is preliminary data.</text>
</comment>
<dbReference type="Pfam" id="PF07971">
    <property type="entry name" value="Glyco_hydro_92"/>
    <property type="match status" value="1"/>
</dbReference>
<reference evidence="4 5" key="1">
    <citation type="submission" date="2024-10" db="EMBL/GenBank/DDBJ databases">
        <title>The Natural Products Discovery Center: Release of the First 8490 Sequenced Strains for Exploring Actinobacteria Biosynthetic Diversity.</title>
        <authorList>
            <person name="Kalkreuter E."/>
            <person name="Kautsar S.A."/>
            <person name="Yang D."/>
            <person name="Bader C.D."/>
            <person name="Teijaro C.N."/>
            <person name="Fluegel L."/>
            <person name="Davis C.M."/>
            <person name="Simpson J.R."/>
            <person name="Lauterbach L."/>
            <person name="Steele A.D."/>
            <person name="Gui C."/>
            <person name="Meng S."/>
            <person name="Li G."/>
            <person name="Viehrig K."/>
            <person name="Ye F."/>
            <person name="Su P."/>
            <person name="Kiefer A.F."/>
            <person name="Nichols A."/>
            <person name="Cepeda A.J."/>
            <person name="Yan W."/>
            <person name="Fan B."/>
            <person name="Jiang Y."/>
            <person name="Adhikari A."/>
            <person name="Zheng C.-J."/>
            <person name="Schuster L."/>
            <person name="Cowan T.M."/>
            <person name="Smanski M.J."/>
            <person name="Chevrette M.G."/>
            <person name="De Carvalho L.P.S."/>
            <person name="Shen B."/>
        </authorList>
    </citation>
    <scope>NUCLEOTIDE SEQUENCE [LARGE SCALE GENOMIC DNA]</scope>
    <source>
        <strain evidence="4 5">NPDC000087</strain>
    </source>
</reference>
<dbReference type="InterPro" id="IPR008928">
    <property type="entry name" value="6-hairpin_glycosidase_sf"/>
</dbReference>
<dbReference type="RefSeq" id="WP_026205195.1">
    <property type="nucleotide sequence ID" value="NZ_JBIAZU010000001.1"/>
</dbReference>
<dbReference type="Gene3D" id="3.30.2080.10">
    <property type="entry name" value="GH92 mannosidase domain"/>
    <property type="match status" value="1"/>
</dbReference>
<dbReference type="InterPro" id="IPR041371">
    <property type="entry name" value="GH92_N"/>
</dbReference>
<keyword evidence="1" id="KW-0732">Signal</keyword>
<keyword evidence="5" id="KW-1185">Reference proteome</keyword>
<dbReference type="PANTHER" id="PTHR12143">
    <property type="entry name" value="PEPTIDE N-GLYCANASE PNGASE -RELATED"/>
    <property type="match status" value="1"/>
</dbReference>
<evidence type="ECO:0000313" key="4">
    <source>
        <dbReference type="EMBL" id="MFF5288901.1"/>
    </source>
</evidence>
<evidence type="ECO:0000313" key="5">
    <source>
        <dbReference type="Proteomes" id="UP001602245"/>
    </source>
</evidence>
<name>A0ABW6W9N5_9ACTN</name>
<dbReference type="SUPFAM" id="SSF48208">
    <property type="entry name" value="Six-hairpin glycosidases"/>
    <property type="match status" value="1"/>
</dbReference>
<proteinExistence type="predicted"/>
<dbReference type="Proteomes" id="UP001602245">
    <property type="component" value="Unassembled WGS sequence"/>
</dbReference>
<feature type="domain" description="Glycosyl hydrolase family 92" evidence="2">
    <location>
        <begin position="300"/>
        <end position="759"/>
    </location>
</feature>
<evidence type="ECO:0000259" key="2">
    <source>
        <dbReference type="Pfam" id="PF07971"/>
    </source>
</evidence>
<dbReference type="InterPro" id="IPR005887">
    <property type="entry name" value="GH92_a_mannosidase_put"/>
</dbReference>
<dbReference type="InterPro" id="IPR014718">
    <property type="entry name" value="GH-type_carb-bd"/>
</dbReference>
<gene>
    <name evidence="4" type="ORF">ACFY35_05645</name>
</gene>
<evidence type="ECO:0000259" key="3">
    <source>
        <dbReference type="Pfam" id="PF17678"/>
    </source>
</evidence>
<dbReference type="Gene3D" id="1.20.1610.10">
    <property type="entry name" value="alpha-1,2-mannosidases domains"/>
    <property type="match status" value="1"/>
</dbReference>
<dbReference type="Pfam" id="PF17678">
    <property type="entry name" value="Glyco_hydro_92N"/>
    <property type="match status" value="1"/>
</dbReference>
<dbReference type="Gene3D" id="1.20.1050.60">
    <property type="entry name" value="alpha-1,2-mannosidase"/>
    <property type="match status" value="1"/>
</dbReference>
<dbReference type="Gene3D" id="2.70.98.10">
    <property type="match status" value="1"/>
</dbReference>
<feature type="signal peptide" evidence="1">
    <location>
        <begin position="1"/>
        <end position="25"/>
    </location>
</feature>
<evidence type="ECO:0000256" key="1">
    <source>
        <dbReference type="SAM" id="SignalP"/>
    </source>
</evidence>
<dbReference type="NCBIfam" id="TIGR01180">
    <property type="entry name" value="aman2_put"/>
    <property type="match status" value="1"/>
</dbReference>
<dbReference type="EMBL" id="JBIAZU010000001">
    <property type="protein sequence ID" value="MFF5288901.1"/>
    <property type="molecule type" value="Genomic_DNA"/>
</dbReference>
<dbReference type="InterPro" id="IPR012939">
    <property type="entry name" value="Glyco_hydro_92"/>
</dbReference>
<feature type="chain" id="PRO_5045577145" evidence="1">
    <location>
        <begin position="26"/>
        <end position="958"/>
    </location>
</feature>
<accession>A0ABW6W9N5</accession>
<feature type="domain" description="Glycosyl hydrolase family 92 N-terminal" evidence="3">
    <location>
        <begin position="35"/>
        <end position="294"/>
    </location>
</feature>